<gene>
    <name evidence="1" type="ORF">C3747_92g125</name>
</gene>
<dbReference type="EMBL" id="PRFC01000092">
    <property type="protein sequence ID" value="PWV08220.1"/>
    <property type="molecule type" value="Genomic_DNA"/>
</dbReference>
<dbReference type="Proteomes" id="UP000246078">
    <property type="component" value="Unassembled WGS sequence"/>
</dbReference>
<dbReference type="VEuPathDB" id="TriTrypDB:BCY84_07012"/>
<dbReference type="VEuPathDB" id="TriTrypDB:C4B63_49g168"/>
<evidence type="ECO:0000313" key="1">
    <source>
        <dbReference type="EMBL" id="PWV08220.1"/>
    </source>
</evidence>
<dbReference type="OrthoDB" id="245615at2759"/>
<name>A0A2V2WI13_TRYCR</name>
<dbReference type="AlphaFoldDB" id="A0A2V2WI13"/>
<dbReference type="VEuPathDB" id="TriTrypDB:ECC02_007482"/>
<dbReference type="VEuPathDB" id="TriTrypDB:Tc_MARK_264"/>
<evidence type="ECO:0000313" key="2">
    <source>
        <dbReference type="Proteomes" id="UP000246078"/>
    </source>
</evidence>
<accession>A0A2V2WI13</accession>
<dbReference type="VEuPathDB" id="TriTrypDB:TcCLB.506863.30"/>
<proteinExistence type="predicted"/>
<protein>
    <submittedName>
        <fullName evidence="1">Uncharacterized protein</fullName>
    </submittedName>
</protein>
<dbReference type="VEuPathDB" id="TriTrypDB:TcG_06728"/>
<dbReference type="VEuPathDB" id="TriTrypDB:C3747_92g125"/>
<organism evidence="1 2">
    <name type="scientific">Trypanosoma cruzi</name>
    <dbReference type="NCBI Taxonomy" id="5693"/>
    <lineage>
        <taxon>Eukaryota</taxon>
        <taxon>Discoba</taxon>
        <taxon>Euglenozoa</taxon>
        <taxon>Kinetoplastea</taxon>
        <taxon>Metakinetoplastina</taxon>
        <taxon>Trypanosomatida</taxon>
        <taxon>Trypanosomatidae</taxon>
        <taxon>Trypanosoma</taxon>
        <taxon>Schizotrypanum</taxon>
    </lineage>
</organism>
<reference evidence="1 2" key="1">
    <citation type="journal article" date="2018" name="Microb. Genom.">
        <title>Expanding an expanded genome: long-read sequencing of Trypanosoma cruzi.</title>
        <authorList>
            <person name="Berna L."/>
            <person name="Rodriguez M."/>
            <person name="Chiribao M.L."/>
            <person name="Parodi-Talice A."/>
            <person name="Pita S."/>
            <person name="Rijo G."/>
            <person name="Alvarez-Valin F."/>
            <person name="Robello C."/>
        </authorList>
    </citation>
    <scope>NUCLEOTIDE SEQUENCE [LARGE SCALE GENOMIC DNA]</scope>
    <source>
        <strain evidence="1 2">TCC</strain>
    </source>
</reference>
<dbReference type="VEuPathDB" id="TriTrypDB:TCSYLVIO_001891"/>
<sequence length="255" mass="28025">MEPEPEKRCDWTIASSNWRQESLNNSLRRNRKWLGRRPTSSIHPFHRDNLSVYNCKSPNDNNGSWANNGILVPSPIRPQMCATPALICKPPSTLQFNLTGATMKDVTNTRSPSTSGKVAATASAASRVSNSTKFVNIQSTFQTISRSGLIAPLDNSAASDGVFIARYTAGAQGEESFLDNQGMNEFFSGSWDFWRSNVSESECQLIKGSSCPNDDSVIDFDVAMSFQRSGARRCRKTGPGFDAVPLEPCLYRLAP</sequence>
<dbReference type="VEuPathDB" id="TriTrypDB:TcCL_NonESM00415"/>
<dbReference type="VEuPathDB" id="TriTrypDB:TcCLB.511825.240"/>
<comment type="caution">
    <text evidence="1">The sequence shown here is derived from an EMBL/GenBank/DDBJ whole genome shotgun (WGS) entry which is preliminary data.</text>
</comment>
<dbReference type="VEuPathDB" id="TriTrypDB:TcBrA4_0094680"/>